<reference evidence="1" key="1">
    <citation type="submission" date="2021-06" db="EMBL/GenBank/DDBJ databases">
        <authorList>
            <person name="Kallberg Y."/>
            <person name="Tangrot J."/>
            <person name="Rosling A."/>
        </authorList>
    </citation>
    <scope>NUCLEOTIDE SEQUENCE</scope>
    <source>
        <strain evidence="1">FL966</strain>
    </source>
</reference>
<proteinExistence type="predicted"/>
<gene>
    <name evidence="1" type="ORF">CPELLU_LOCUS10362</name>
</gene>
<accession>A0A9N9EG72</accession>
<evidence type="ECO:0000313" key="2">
    <source>
        <dbReference type="Proteomes" id="UP000789759"/>
    </source>
</evidence>
<keyword evidence="2" id="KW-1185">Reference proteome</keyword>
<comment type="caution">
    <text evidence="1">The sequence shown here is derived from an EMBL/GenBank/DDBJ whole genome shotgun (WGS) entry which is preliminary data.</text>
</comment>
<protein>
    <submittedName>
        <fullName evidence="1">4211_t:CDS:1</fullName>
    </submittedName>
</protein>
<evidence type="ECO:0000313" key="1">
    <source>
        <dbReference type="EMBL" id="CAG8672792.1"/>
    </source>
</evidence>
<dbReference type="EMBL" id="CAJVQA010008503">
    <property type="protein sequence ID" value="CAG8672792.1"/>
    <property type="molecule type" value="Genomic_DNA"/>
</dbReference>
<dbReference type="AlphaFoldDB" id="A0A9N9EG72"/>
<sequence>MYMINSNIHEIQVNLPDIELRSPFLPVITVEELCELKKYPPYDNEPASKLWKKEPECVKIAYRKLAKAVKFVHKKNFPFVFLQYKIKEHYVTVNSDQPINDNQASNILNKVEVDNTYGFYS</sequence>
<organism evidence="1 2">
    <name type="scientific">Cetraspora pellucida</name>
    <dbReference type="NCBI Taxonomy" id="1433469"/>
    <lineage>
        <taxon>Eukaryota</taxon>
        <taxon>Fungi</taxon>
        <taxon>Fungi incertae sedis</taxon>
        <taxon>Mucoromycota</taxon>
        <taxon>Glomeromycotina</taxon>
        <taxon>Glomeromycetes</taxon>
        <taxon>Diversisporales</taxon>
        <taxon>Gigasporaceae</taxon>
        <taxon>Cetraspora</taxon>
    </lineage>
</organism>
<dbReference type="OrthoDB" id="6247875at2759"/>
<name>A0A9N9EG72_9GLOM</name>
<dbReference type="Proteomes" id="UP000789759">
    <property type="component" value="Unassembled WGS sequence"/>
</dbReference>